<evidence type="ECO:0000256" key="9">
    <source>
        <dbReference type="ARBA" id="ARBA00023329"/>
    </source>
</evidence>
<feature type="domain" description="Rab-GAP TBC" evidence="11">
    <location>
        <begin position="63"/>
        <end position="248"/>
    </location>
</feature>
<evidence type="ECO:0000256" key="2">
    <source>
        <dbReference type="ARBA" id="ARBA00004541"/>
    </source>
</evidence>
<dbReference type="SUPFAM" id="SSF47923">
    <property type="entry name" value="Ypt/Rab-GAP domain of gyp1p"/>
    <property type="match status" value="1"/>
</dbReference>
<evidence type="ECO:0000259" key="11">
    <source>
        <dbReference type="PROSITE" id="PS50086"/>
    </source>
</evidence>
<dbReference type="AlphaFoldDB" id="T2M4N2"/>
<dbReference type="InterPro" id="IPR035969">
    <property type="entry name" value="Rab-GAP_TBC_sf"/>
</dbReference>
<dbReference type="Pfam" id="PF00566">
    <property type="entry name" value="RabGAP-TBC"/>
    <property type="match status" value="1"/>
</dbReference>
<proteinExistence type="evidence at transcript level"/>
<evidence type="ECO:0000256" key="5">
    <source>
        <dbReference type="ARBA" id="ARBA00022468"/>
    </source>
</evidence>
<sequence length="314" mass="36784">CHTFENSLAMSNKENPSDFRNFRMLYYEQLGLRNVDQMKALEHLLKEDPLDVDKIKTFTQQYLLPSVYRVYVWKVLLGIIPVYKESVDFVTNHRNQQFLDLKQALITMKMVSPCSHSPKTAVLAILLEHGNLSILHNTHVKHYAMKVYILDSISEITFQLTQNETDTFWIAKEIFHAQEMFLSVFAKLPYYVNYYLQVEDQRLFQHLSEIQLFKMLPYDKWFQTYFASVFAESSECLCKIWDKLIAGSCHILVFVCVSLLLTYSIQLKELNCDAALKHVNRVLPQQCGQTVVDKAIELWEQHRKELTAKLATHS</sequence>
<dbReference type="PANTHER" id="PTHR13530">
    <property type="entry name" value="TBC1 DOMAIN FAMILY MEMBER 7"/>
    <property type="match status" value="1"/>
</dbReference>
<evidence type="ECO:0000256" key="10">
    <source>
        <dbReference type="ARBA" id="ARBA00046045"/>
    </source>
</evidence>
<keyword evidence="6" id="KW-0963">Cytoplasm</keyword>
<dbReference type="Gene3D" id="1.10.10.750">
    <property type="entry name" value="Ypt/Rab-GAP domain of gyp1p, domain 1"/>
    <property type="match status" value="1"/>
</dbReference>
<keyword evidence="7" id="KW-0472">Membrane</keyword>
<evidence type="ECO:0000313" key="12">
    <source>
        <dbReference type="EMBL" id="CDG66875.1"/>
    </source>
</evidence>
<feature type="non-terminal residue" evidence="12">
    <location>
        <position position="1"/>
    </location>
</feature>
<dbReference type="InterPro" id="IPR000195">
    <property type="entry name" value="Rab-GAP-TBC_dom"/>
</dbReference>
<evidence type="ECO:0000256" key="3">
    <source>
        <dbReference type="ARBA" id="ARBA00004656"/>
    </source>
</evidence>
<evidence type="ECO:0000256" key="4">
    <source>
        <dbReference type="ARBA" id="ARBA00015455"/>
    </source>
</evidence>
<dbReference type="GO" id="GO:0032007">
    <property type="term" value="P:negative regulation of TOR signaling"/>
    <property type="evidence" value="ECO:0007669"/>
    <property type="project" value="TreeGrafter"/>
</dbReference>
<evidence type="ECO:0000256" key="1">
    <source>
        <dbReference type="ARBA" id="ARBA00004514"/>
    </source>
</evidence>
<dbReference type="GO" id="GO:0005096">
    <property type="term" value="F:GTPase activator activity"/>
    <property type="evidence" value="ECO:0007669"/>
    <property type="project" value="UniProtKB-KW"/>
</dbReference>
<dbReference type="EMBL" id="HAAD01000643">
    <property type="protein sequence ID" value="CDG66875.1"/>
    <property type="molecule type" value="mRNA"/>
</dbReference>
<accession>T2M4N2</accession>
<dbReference type="GO" id="GO:0005829">
    <property type="term" value="C:cytosol"/>
    <property type="evidence" value="ECO:0007669"/>
    <property type="project" value="UniProtKB-SubCell"/>
</dbReference>
<dbReference type="InterPro" id="IPR039842">
    <property type="entry name" value="TBC1D7"/>
</dbReference>
<name>T2M4N2_HYDVU</name>
<keyword evidence="8" id="KW-0458">Lysosome</keyword>
<evidence type="ECO:0000256" key="7">
    <source>
        <dbReference type="ARBA" id="ARBA00023136"/>
    </source>
</evidence>
<dbReference type="Gene3D" id="1.10.8.680">
    <property type="entry name" value="Ypt/Rab-GAP domain of gyp1p, domain 2"/>
    <property type="match status" value="1"/>
</dbReference>
<gene>
    <name evidence="12" type="primary">TBC1D7</name>
</gene>
<organism evidence="12">
    <name type="scientific">Hydra vulgaris</name>
    <name type="common">Hydra</name>
    <name type="synonym">Hydra attenuata</name>
    <dbReference type="NCBI Taxonomy" id="6087"/>
    <lineage>
        <taxon>Eukaryota</taxon>
        <taxon>Metazoa</taxon>
        <taxon>Cnidaria</taxon>
        <taxon>Hydrozoa</taxon>
        <taxon>Hydroidolina</taxon>
        <taxon>Anthoathecata</taxon>
        <taxon>Aplanulata</taxon>
        <taxon>Hydridae</taxon>
        <taxon>Hydra</taxon>
    </lineage>
</organism>
<keyword evidence="5" id="KW-0343">GTPase activation</keyword>
<reference evidence="12" key="1">
    <citation type="journal article" date="2013" name="Genome Biol. Evol.">
        <title>Punctuated emergences of genetic and phenotypic innovations in eumetazoan, bilaterian, euteleostome, and hominidae ancestors.</title>
        <authorList>
            <person name="Wenger Y."/>
            <person name="Galliot B."/>
        </authorList>
    </citation>
    <scope>NUCLEOTIDE SEQUENCE</scope>
    <source>
        <tissue evidence="12">Whole animals</tissue>
    </source>
</reference>
<keyword evidence="9" id="KW-0968">Cytoplasmic vesicle</keyword>
<dbReference type="InterPro" id="IPR043039">
    <property type="entry name" value="TBC1D7_dom2"/>
</dbReference>
<evidence type="ECO:0000256" key="8">
    <source>
        <dbReference type="ARBA" id="ARBA00023228"/>
    </source>
</evidence>
<evidence type="ECO:0000256" key="6">
    <source>
        <dbReference type="ARBA" id="ARBA00022490"/>
    </source>
</evidence>
<comment type="function">
    <text evidence="10">Non-catalytic component of the TSC-TBC complex, a multiprotein complex that acts as a negative regulator of the canonical mTORC1 complex, an evolutionarily conserved central nutrient sensor that stimulates anabolic reactions and macromolecule biosynthesis to promote cellular biomass generation and growth. The TSC-TBC complex acts as a GTPase-activating protein (GAP) for the small GTPase RHEB, a direct activator of the protein kinase activity of mTORC1. In absence of nutrients, the TSC-TBC complex inhibits mTORC1, thereby preventing phosphorylation of ribosomal protein S6 kinase (RPS6KB1 and RPS6KB2) and EIF4EBP1 (4E-BP1) by the mTORC1 signaling. The TSC-TBC complex is inactivated in response to nutrients, relieving inhibition of mTORC1.</text>
</comment>
<dbReference type="PANTHER" id="PTHR13530:SF3">
    <property type="entry name" value="TBC1 DOMAIN FAMILY MEMBER 7"/>
    <property type="match status" value="1"/>
</dbReference>
<dbReference type="GO" id="GO:0031410">
    <property type="term" value="C:cytoplasmic vesicle"/>
    <property type="evidence" value="ECO:0007669"/>
    <property type="project" value="UniProtKB-SubCell"/>
</dbReference>
<comment type="subcellular location">
    <subcellularLocation>
        <location evidence="1">Cytoplasm</location>
        <location evidence="1">Cytosol</location>
    </subcellularLocation>
    <subcellularLocation>
        <location evidence="2">Cytoplasmic vesicle</location>
    </subcellularLocation>
    <subcellularLocation>
        <location evidence="3">Lysosome membrane</location>
    </subcellularLocation>
</comment>
<dbReference type="PROSITE" id="PS50086">
    <property type="entry name" value="TBC_RABGAP"/>
    <property type="match status" value="1"/>
</dbReference>
<dbReference type="Gene3D" id="1.10.472.80">
    <property type="entry name" value="Ypt/Rab-GAP domain of gyp1p, domain 3"/>
    <property type="match status" value="1"/>
</dbReference>
<dbReference type="GO" id="GO:0005765">
    <property type="term" value="C:lysosomal membrane"/>
    <property type="evidence" value="ECO:0007669"/>
    <property type="project" value="UniProtKB-SubCell"/>
</dbReference>
<dbReference type="OrthoDB" id="18718at2759"/>
<protein>
    <recommendedName>
        <fullName evidence="4">TBC1 domain family member 7</fullName>
    </recommendedName>
</protein>